<accession>A0A3M6YTS2</accession>
<evidence type="ECO:0000313" key="4">
    <source>
        <dbReference type="EMBL" id="RMY06269.1"/>
    </source>
</evidence>
<evidence type="ECO:0000313" key="5">
    <source>
        <dbReference type="Proteomes" id="UP000281245"/>
    </source>
</evidence>
<dbReference type="OrthoDB" id="1663137at2759"/>
<proteinExistence type="predicted"/>
<feature type="domain" description="NADH:flavin oxidoreductase/NADH oxidase N-terminal" evidence="2">
    <location>
        <begin position="6"/>
        <end position="329"/>
    </location>
</feature>
<dbReference type="EMBL" id="QWIK01000433">
    <property type="protein sequence ID" value="RMY06269.1"/>
    <property type="molecule type" value="Genomic_DNA"/>
</dbReference>
<gene>
    <name evidence="4" type="ORF">D0868_05952</name>
    <name evidence="3" type="ORF">D0869_06248</name>
</gene>
<evidence type="ECO:0000256" key="1">
    <source>
        <dbReference type="SAM" id="MobiDB-lite"/>
    </source>
</evidence>
<dbReference type="GO" id="GO:0010181">
    <property type="term" value="F:FMN binding"/>
    <property type="evidence" value="ECO:0007669"/>
    <property type="project" value="InterPro"/>
</dbReference>
<evidence type="ECO:0000259" key="2">
    <source>
        <dbReference type="Pfam" id="PF00724"/>
    </source>
</evidence>
<dbReference type="InterPro" id="IPR013785">
    <property type="entry name" value="Aldolase_TIM"/>
</dbReference>
<dbReference type="Gene3D" id="3.20.20.70">
    <property type="entry name" value="Aldolase class I"/>
    <property type="match status" value="1"/>
</dbReference>
<dbReference type="CDD" id="cd02933">
    <property type="entry name" value="OYE_like_FMN"/>
    <property type="match status" value="1"/>
</dbReference>
<protein>
    <recommendedName>
        <fullName evidence="2">NADH:flavin oxidoreductase/NADH oxidase N-terminal domain-containing protein</fullName>
    </recommendedName>
</protein>
<dbReference type="GO" id="GO:0003959">
    <property type="term" value="F:NADPH dehydrogenase activity"/>
    <property type="evidence" value="ECO:0007669"/>
    <property type="project" value="TreeGrafter"/>
</dbReference>
<dbReference type="AlphaFoldDB" id="A0A3M6YTS2"/>
<dbReference type="EMBL" id="QWIJ01000454">
    <property type="protein sequence ID" value="RMX82172.1"/>
    <property type="molecule type" value="Genomic_DNA"/>
</dbReference>
<reference evidence="5 6" key="1">
    <citation type="journal article" date="2018" name="BMC Genomics">
        <title>Genomic evidence for intraspecific hybridization in a clonal and extremely halotolerant yeast.</title>
        <authorList>
            <person name="Gostincar C."/>
            <person name="Stajich J.E."/>
            <person name="Zupancic J."/>
            <person name="Zalar P."/>
            <person name="Gunde-Cimerman N."/>
        </authorList>
    </citation>
    <scope>NUCLEOTIDE SEQUENCE [LARGE SCALE GENOMIC DNA]</scope>
    <source>
        <strain evidence="4 6">EXF-6654</strain>
        <strain evidence="3 5">EXF-6656</strain>
    </source>
</reference>
<organism evidence="4 6">
    <name type="scientific">Hortaea werneckii</name>
    <name type="common">Black yeast</name>
    <name type="synonym">Cladosporium werneckii</name>
    <dbReference type="NCBI Taxonomy" id="91943"/>
    <lineage>
        <taxon>Eukaryota</taxon>
        <taxon>Fungi</taxon>
        <taxon>Dikarya</taxon>
        <taxon>Ascomycota</taxon>
        <taxon>Pezizomycotina</taxon>
        <taxon>Dothideomycetes</taxon>
        <taxon>Dothideomycetidae</taxon>
        <taxon>Mycosphaerellales</taxon>
        <taxon>Teratosphaeriaceae</taxon>
        <taxon>Hortaea</taxon>
    </lineage>
</organism>
<evidence type="ECO:0000313" key="3">
    <source>
        <dbReference type="EMBL" id="RMX82172.1"/>
    </source>
</evidence>
<dbReference type="SUPFAM" id="SSF51395">
    <property type="entry name" value="FMN-linked oxidoreductases"/>
    <property type="match status" value="1"/>
</dbReference>
<dbReference type="PANTHER" id="PTHR22893:SF91">
    <property type="entry name" value="NADPH DEHYDROGENASE 2-RELATED"/>
    <property type="match status" value="1"/>
</dbReference>
<dbReference type="Proteomes" id="UP000282582">
    <property type="component" value="Unassembled WGS sequence"/>
</dbReference>
<name>A0A3M6YTS2_HORWE</name>
<dbReference type="Pfam" id="PF00724">
    <property type="entry name" value="Oxidored_FMN"/>
    <property type="match status" value="1"/>
</dbReference>
<dbReference type="InterPro" id="IPR001155">
    <property type="entry name" value="OxRdtase_FMN_N"/>
</dbReference>
<dbReference type="Proteomes" id="UP000281245">
    <property type="component" value="Unassembled WGS sequence"/>
</dbReference>
<dbReference type="PANTHER" id="PTHR22893">
    <property type="entry name" value="NADH OXIDOREDUCTASE-RELATED"/>
    <property type="match status" value="1"/>
</dbReference>
<comment type="caution">
    <text evidence="4">The sequence shown here is derived from an EMBL/GenBank/DDBJ whole genome shotgun (WGS) entry which is preliminary data.</text>
</comment>
<dbReference type="InterPro" id="IPR045247">
    <property type="entry name" value="Oye-like"/>
</dbReference>
<evidence type="ECO:0000313" key="6">
    <source>
        <dbReference type="Proteomes" id="UP000282582"/>
    </source>
</evidence>
<sequence>MSANRLFERLQLGHCKLKHRMVMAPLTRFRGTMEHVPGKYAKEYYEQRASVPGTFIITEATFISPQAGGYNNVPGIWNDDQINAWRDIVNAVHAKGSFIYLQLWALGRAAGTEAAAKNLQREGPFPVVSSSAVPISSEYEEPKALSESEVKSFVQDYANAARNAIRAGFDGVEIHGANGYLIDQFWQDVCNLRTDNYGGSIEKRARFGLDVTKAVIEAVGDSKKVGMRLSPWSNFQGMGMKDPVPQFSHIVSELKKLDLAYLHLVESRLSGTSADGVYQAVTRENDPFVELWGLQAPIMLAGGFDPPKAKRVLSEVYTAENVMIVFGSEAVSAGWKMDGQGHLWCWIPAGNRMIDYTRYLTFLVVSASEIGQSHQKAYSQRSNNASSRSHQALGLKPYLLPNSPLLKRPAIRDRKAATAESGKPGDPQKLKMDETYSFPTDWLIYRVITG</sequence>
<feature type="region of interest" description="Disordered" evidence="1">
    <location>
        <begin position="413"/>
        <end position="433"/>
    </location>
</feature>